<feature type="transmembrane region" description="Helical" evidence="1">
    <location>
        <begin position="346"/>
        <end position="365"/>
    </location>
</feature>
<evidence type="ECO:0000313" key="2">
    <source>
        <dbReference type="EMBL" id="MCO5955344.1"/>
    </source>
</evidence>
<keyword evidence="1" id="KW-0812">Transmembrane</keyword>
<organism evidence="2 3">
    <name type="scientific">Ciceribacter sichuanensis</name>
    <dbReference type="NCBI Taxonomy" id="2949647"/>
    <lineage>
        <taxon>Bacteria</taxon>
        <taxon>Pseudomonadati</taxon>
        <taxon>Pseudomonadota</taxon>
        <taxon>Alphaproteobacteria</taxon>
        <taxon>Hyphomicrobiales</taxon>
        <taxon>Rhizobiaceae</taxon>
        <taxon>Ciceribacter</taxon>
    </lineage>
</organism>
<reference evidence="2" key="1">
    <citation type="submission" date="2022-06" db="EMBL/GenBank/DDBJ databases">
        <authorList>
            <person name="Sun Q."/>
        </authorList>
    </citation>
    <scope>NUCLEOTIDE SEQUENCE</scope>
    <source>
        <strain evidence="2">S101</strain>
    </source>
</reference>
<dbReference type="Proteomes" id="UP001155380">
    <property type="component" value="Unassembled WGS sequence"/>
</dbReference>
<sequence length="537" mass="60366">MQGLIANNSGGVYVDIPQRFFDVKGSAHWRSFVLLAAKRGLDDEHYFLGHKLQGYSIYIGKNYLTNRRNRSLPPTVNKIGVEYRLGRLIREESDRQILVLPAYMASVHDLRAEKKIALTVPEGGNVRTSGNGANGYDIEKTGPNSFLISFAAGNADRNPPDIEIEYPPATFPTTTVVDAAYWWISDNLLVFIGLAGPLAVLWLVSVKLWAIYRTVRSPLSRIDNKITDKTSPALAAFIYHDWQDSAFSPAFRASLCRLAIERRFRISGFDDAAVAVDWTQPKADRSAGRKKRGKSLGYSLNFLRTRLRKSASRNGLYRVSDAFGGMERRLRDEVDTEYKLRKGERVGAYGYTALFIAGTCASTIYLTGQLFFSLALFMFLSMVQGLAFRILRPSEVPTPLSEFARLKQEAGFALLAPLLIAFSLIYMFNNPPTIDERPYAILIGLHMVCILALSFIWRIPSAAHRRRNENVVLLRRYMLGQIVGPAMSVETYERYLPFSIALGVETAWTGAFDRWRADAGLASYEPDWLIKPIVQEA</sequence>
<comment type="caution">
    <text evidence="2">The sequence shown here is derived from an EMBL/GenBank/DDBJ whole genome shotgun (WGS) entry which is preliminary data.</text>
</comment>
<dbReference type="EMBL" id="JAMXLX010000001">
    <property type="protein sequence ID" value="MCO5955344.1"/>
    <property type="molecule type" value="Genomic_DNA"/>
</dbReference>
<dbReference type="RefSeq" id="WP_250912111.1">
    <property type="nucleotide sequence ID" value="NZ_JAMXLX010000001.1"/>
</dbReference>
<accession>A0AAJ1BS54</accession>
<gene>
    <name evidence="2" type="ORF">NBH21_01055</name>
</gene>
<feature type="transmembrane region" description="Helical" evidence="1">
    <location>
        <begin position="371"/>
        <end position="391"/>
    </location>
</feature>
<dbReference type="AlphaFoldDB" id="A0AAJ1BS54"/>
<evidence type="ECO:0000256" key="1">
    <source>
        <dbReference type="SAM" id="Phobius"/>
    </source>
</evidence>
<feature type="transmembrane region" description="Helical" evidence="1">
    <location>
        <begin position="440"/>
        <end position="457"/>
    </location>
</feature>
<evidence type="ECO:0000313" key="3">
    <source>
        <dbReference type="Proteomes" id="UP001155380"/>
    </source>
</evidence>
<proteinExistence type="predicted"/>
<keyword evidence="1" id="KW-0472">Membrane</keyword>
<protein>
    <submittedName>
        <fullName evidence="2">DUF2207 domain-containing protein</fullName>
    </submittedName>
</protein>
<feature type="transmembrane region" description="Helical" evidence="1">
    <location>
        <begin position="188"/>
        <end position="212"/>
    </location>
</feature>
<keyword evidence="1" id="KW-1133">Transmembrane helix</keyword>
<name>A0AAJ1BS54_9HYPH</name>
<feature type="transmembrane region" description="Helical" evidence="1">
    <location>
        <begin position="411"/>
        <end position="428"/>
    </location>
</feature>